<dbReference type="RefSeq" id="XP_030981190.1">
    <property type="nucleotide sequence ID" value="XM_031127764.1"/>
</dbReference>
<keyword evidence="3" id="KW-0963">Cytoplasm</keyword>
<evidence type="ECO:0000256" key="4">
    <source>
        <dbReference type="ARBA" id="ARBA00023242"/>
    </source>
</evidence>
<dbReference type="Pfam" id="PF03517">
    <property type="entry name" value="Voldacs"/>
    <property type="match status" value="1"/>
</dbReference>
<reference evidence="7" key="1">
    <citation type="journal article" date="2019" name="Mol. Biol. Evol.">
        <title>Blast fungal genomes show frequent chromosomal changes, gene gains and losses, and effector gene turnover.</title>
        <authorList>
            <person name="Gomez Luciano L.B."/>
            <person name="Jason Tsai I."/>
            <person name="Chuma I."/>
            <person name="Tosa Y."/>
            <person name="Chen Y.H."/>
            <person name="Li J.Y."/>
            <person name="Li M.Y."/>
            <person name="Jade Lu M.Y."/>
            <person name="Nakayashiki H."/>
            <person name="Li W.H."/>
        </authorList>
    </citation>
    <scope>NUCLEOTIDE SEQUENCE</scope>
    <source>
        <strain evidence="7">NI907</strain>
    </source>
</reference>
<feature type="compositionally biased region" description="Low complexity" evidence="5">
    <location>
        <begin position="283"/>
        <end position="297"/>
    </location>
</feature>
<dbReference type="GO" id="GO:0005681">
    <property type="term" value="C:spliceosomal complex"/>
    <property type="evidence" value="ECO:0007669"/>
    <property type="project" value="TreeGrafter"/>
</dbReference>
<dbReference type="Gene3D" id="2.30.29.30">
    <property type="entry name" value="Pleckstrin-homology domain (PH domain)/Phosphotyrosine-binding domain (PTB)"/>
    <property type="match status" value="1"/>
</dbReference>
<reference evidence="7" key="3">
    <citation type="submission" date="2025-08" db="UniProtKB">
        <authorList>
            <consortium name="RefSeq"/>
        </authorList>
    </citation>
    <scope>IDENTIFICATION</scope>
    <source>
        <strain evidence="7">NI907</strain>
    </source>
</reference>
<name>A0A6P8B242_PYRGI</name>
<comment type="subcellular location">
    <subcellularLocation>
        <location evidence="2">Cytoplasm</location>
    </subcellularLocation>
    <subcellularLocation>
        <location evidence="1">Nucleus</location>
    </subcellularLocation>
</comment>
<dbReference type="PANTHER" id="PTHR21399:SF0">
    <property type="entry name" value="METHYLOSOME SUBUNIT PICLN"/>
    <property type="match status" value="1"/>
</dbReference>
<accession>A0A6P8B242</accession>
<keyword evidence="6" id="KW-1185">Reference proteome</keyword>
<gene>
    <name evidence="7" type="ORF">PgNI_07755</name>
</gene>
<evidence type="ECO:0000313" key="7">
    <source>
        <dbReference type="RefSeq" id="XP_030981190.1"/>
    </source>
</evidence>
<evidence type="ECO:0000256" key="5">
    <source>
        <dbReference type="SAM" id="MobiDB-lite"/>
    </source>
</evidence>
<evidence type="ECO:0000256" key="3">
    <source>
        <dbReference type="ARBA" id="ARBA00022490"/>
    </source>
</evidence>
<dbReference type="InterPro" id="IPR039924">
    <property type="entry name" value="ICln/Lot5/Saf5"/>
</dbReference>
<proteinExistence type="predicted"/>
<reference evidence="7" key="2">
    <citation type="submission" date="2019-10" db="EMBL/GenBank/DDBJ databases">
        <authorList>
            <consortium name="NCBI Genome Project"/>
        </authorList>
    </citation>
    <scope>NUCLEOTIDE SEQUENCE</scope>
    <source>
        <strain evidence="7">NI907</strain>
    </source>
</reference>
<dbReference type="KEGG" id="pgri:PgNI_07755"/>
<dbReference type="InterPro" id="IPR011993">
    <property type="entry name" value="PH-like_dom_sf"/>
</dbReference>
<dbReference type="GO" id="GO:0005829">
    <property type="term" value="C:cytosol"/>
    <property type="evidence" value="ECO:0007669"/>
    <property type="project" value="TreeGrafter"/>
</dbReference>
<dbReference type="PANTHER" id="PTHR21399">
    <property type="entry name" value="CHLORIDE CONDUCTANCE REGULATORY PROTEIN ICLN"/>
    <property type="match status" value="1"/>
</dbReference>
<sequence length="314" mass="32680">MESPAVLTTIHTPPKVDDFTPLAEHQERTPATFFGGKPVLHYHAASTKVVVPASQRRSLPIFRTADASAGSDEDTEATVEQTVDVFVNSSTLTLFSQDATVGVQIPYPEIGIHAIKTLTTPATAPSPATAAGATSAVYMQLDLQASGGADDDDFDTVELTIIPPAPTTESTPALFAAISACAELHPDPADADEDDEDADDRIVFESAAGFEPGSGIFRGASDGGLPPAMPGSSGWITADNVNEFFDEDGNWIGAEEYDADEGISGELGEGAGRVRGRDEVSGAEEAAANGEQGPNGEQIGANGEDSESKRQRTD</sequence>
<dbReference type="Proteomes" id="UP000515153">
    <property type="component" value="Unplaced"/>
</dbReference>
<evidence type="ECO:0000256" key="1">
    <source>
        <dbReference type="ARBA" id="ARBA00004123"/>
    </source>
</evidence>
<keyword evidence="4" id="KW-0539">Nucleus</keyword>
<dbReference type="AlphaFoldDB" id="A0A6P8B242"/>
<evidence type="ECO:0000256" key="2">
    <source>
        <dbReference type="ARBA" id="ARBA00004496"/>
    </source>
</evidence>
<feature type="region of interest" description="Disordered" evidence="5">
    <location>
        <begin position="256"/>
        <end position="314"/>
    </location>
</feature>
<dbReference type="GO" id="GO:0045292">
    <property type="term" value="P:mRNA cis splicing, via spliceosome"/>
    <property type="evidence" value="ECO:0007669"/>
    <property type="project" value="TreeGrafter"/>
</dbReference>
<protein>
    <recommendedName>
        <fullName evidence="8">Benzoylformate decarboxylase</fullName>
    </recommendedName>
</protein>
<dbReference type="GO" id="GO:0034715">
    <property type="term" value="C:pICln-Sm protein complex"/>
    <property type="evidence" value="ECO:0007669"/>
    <property type="project" value="TreeGrafter"/>
</dbReference>
<evidence type="ECO:0008006" key="8">
    <source>
        <dbReference type="Google" id="ProtNLM"/>
    </source>
</evidence>
<evidence type="ECO:0000313" key="6">
    <source>
        <dbReference type="Proteomes" id="UP000515153"/>
    </source>
</evidence>
<dbReference type="GO" id="GO:0000387">
    <property type="term" value="P:spliceosomal snRNP assembly"/>
    <property type="evidence" value="ECO:0007669"/>
    <property type="project" value="TreeGrafter"/>
</dbReference>
<dbReference type="GeneID" id="41962673"/>
<organism evidence="6 7">
    <name type="scientific">Pyricularia grisea</name>
    <name type="common">Crabgrass-specific blast fungus</name>
    <name type="synonym">Magnaporthe grisea</name>
    <dbReference type="NCBI Taxonomy" id="148305"/>
    <lineage>
        <taxon>Eukaryota</taxon>
        <taxon>Fungi</taxon>
        <taxon>Dikarya</taxon>
        <taxon>Ascomycota</taxon>
        <taxon>Pezizomycotina</taxon>
        <taxon>Sordariomycetes</taxon>
        <taxon>Sordariomycetidae</taxon>
        <taxon>Magnaporthales</taxon>
        <taxon>Pyriculariaceae</taxon>
        <taxon>Pyricularia</taxon>
    </lineage>
</organism>